<feature type="compositionally biased region" description="Polar residues" evidence="4">
    <location>
        <begin position="257"/>
        <end position="280"/>
    </location>
</feature>
<reference evidence="6 7" key="1">
    <citation type="submission" date="2018-11" db="EMBL/GenBank/DDBJ databases">
        <title>Deinococcus shelandsis sp. nov., isolated from South Shetland Islands soil of Antarctica.</title>
        <authorList>
            <person name="Tian J."/>
        </authorList>
    </citation>
    <scope>NUCLEOTIDE SEQUENCE [LARGE SCALE GENOMIC DNA]</scope>
    <source>
        <strain evidence="6 7">S14-83T</strain>
        <plasmid evidence="6 7">unnamed1</plasmid>
    </source>
</reference>
<dbReference type="PANTHER" id="PTHR43537:SF51">
    <property type="entry name" value="HTH-TYPE TRANSCRIPTIONAL REGULATOR LGOR-RELATED"/>
    <property type="match status" value="1"/>
</dbReference>
<keyword evidence="6" id="KW-0614">Plasmid</keyword>
<dbReference type="InterPro" id="IPR000524">
    <property type="entry name" value="Tscrpt_reg_HTH_GntR"/>
</dbReference>
<dbReference type="SMART" id="SM00895">
    <property type="entry name" value="FCD"/>
    <property type="match status" value="1"/>
</dbReference>
<dbReference type="SUPFAM" id="SSF48008">
    <property type="entry name" value="GntR ligand-binding domain-like"/>
    <property type="match status" value="1"/>
</dbReference>
<keyword evidence="1" id="KW-0805">Transcription regulation</keyword>
<gene>
    <name evidence="6" type="ORF">EHF33_17825</name>
</gene>
<dbReference type="InterPro" id="IPR036388">
    <property type="entry name" value="WH-like_DNA-bd_sf"/>
</dbReference>
<dbReference type="CDD" id="cd07377">
    <property type="entry name" value="WHTH_GntR"/>
    <property type="match status" value="1"/>
</dbReference>
<keyword evidence="7" id="KW-1185">Reference proteome</keyword>
<accession>A0A3G8YHG2</accession>
<geneLocation type="plasmid" evidence="6 7">
    <name>unnamed1</name>
</geneLocation>
<dbReference type="KEGG" id="dph:EHF33_17825"/>
<evidence type="ECO:0000259" key="5">
    <source>
        <dbReference type="PROSITE" id="PS50949"/>
    </source>
</evidence>
<evidence type="ECO:0000313" key="7">
    <source>
        <dbReference type="Proteomes" id="UP000276417"/>
    </source>
</evidence>
<dbReference type="InterPro" id="IPR036390">
    <property type="entry name" value="WH_DNA-bd_sf"/>
</dbReference>
<feature type="domain" description="HTH gntR-type" evidence="5">
    <location>
        <begin position="34"/>
        <end position="101"/>
    </location>
</feature>
<dbReference type="AlphaFoldDB" id="A0A3G8YHG2"/>
<evidence type="ECO:0000313" key="6">
    <source>
        <dbReference type="EMBL" id="AZI44749.1"/>
    </source>
</evidence>
<dbReference type="Proteomes" id="UP000276417">
    <property type="component" value="Plasmid unnamed1"/>
</dbReference>
<organism evidence="6 7">
    <name type="scientific">Deinococcus psychrotolerans</name>
    <dbReference type="NCBI Taxonomy" id="2489213"/>
    <lineage>
        <taxon>Bacteria</taxon>
        <taxon>Thermotogati</taxon>
        <taxon>Deinococcota</taxon>
        <taxon>Deinococci</taxon>
        <taxon>Deinococcales</taxon>
        <taxon>Deinococcaceae</taxon>
        <taxon>Deinococcus</taxon>
    </lineage>
</organism>
<dbReference type="SMART" id="SM00345">
    <property type="entry name" value="HTH_GNTR"/>
    <property type="match status" value="1"/>
</dbReference>
<dbReference type="GO" id="GO:0003700">
    <property type="term" value="F:DNA-binding transcription factor activity"/>
    <property type="evidence" value="ECO:0007669"/>
    <property type="project" value="InterPro"/>
</dbReference>
<protein>
    <submittedName>
        <fullName evidence="6">GntR family transcriptional regulator</fullName>
    </submittedName>
</protein>
<sequence length="280" mass="30035">MLSLSTHLAQISVLAFRLLCEVLVLNLLRPVPSIRVVDAVHQRIRQAILTGELPPGTRLSVPDLARRLDVSRSPIREAVLHLVAEGLAVEHSRRGAEVARVNLSDLLEIYAVRAALEGLAAQLCAESMSAADLTALRGVLDAQGAPAVSGDVAGYRELDLRFHQIIVQSCGNSRLAKSAEQLTAELSLATRLMADSAEHLRASHTEHRRIVAALIERRPDEAERAMREHLARVSGAVQAKVAAQSQVLSGPEPPQTAPQTIFSNSTANSILDHSPLGGTS</sequence>
<dbReference type="PANTHER" id="PTHR43537">
    <property type="entry name" value="TRANSCRIPTIONAL REGULATOR, GNTR FAMILY"/>
    <property type="match status" value="1"/>
</dbReference>
<dbReference type="Gene3D" id="1.20.120.530">
    <property type="entry name" value="GntR ligand-binding domain-like"/>
    <property type="match status" value="1"/>
</dbReference>
<keyword evidence="3" id="KW-0804">Transcription</keyword>
<dbReference type="InterPro" id="IPR011711">
    <property type="entry name" value="GntR_C"/>
</dbReference>
<evidence type="ECO:0000256" key="1">
    <source>
        <dbReference type="ARBA" id="ARBA00023015"/>
    </source>
</evidence>
<dbReference type="Pfam" id="PF07729">
    <property type="entry name" value="FCD"/>
    <property type="match status" value="1"/>
</dbReference>
<dbReference type="InterPro" id="IPR008920">
    <property type="entry name" value="TF_FadR/GntR_C"/>
</dbReference>
<name>A0A3G8YHG2_9DEIO</name>
<feature type="region of interest" description="Disordered" evidence="4">
    <location>
        <begin position="244"/>
        <end position="280"/>
    </location>
</feature>
<evidence type="ECO:0000256" key="3">
    <source>
        <dbReference type="ARBA" id="ARBA00023163"/>
    </source>
</evidence>
<evidence type="ECO:0000256" key="4">
    <source>
        <dbReference type="SAM" id="MobiDB-lite"/>
    </source>
</evidence>
<keyword evidence="2" id="KW-0238">DNA-binding</keyword>
<dbReference type="OrthoDB" id="9781630at2"/>
<dbReference type="EMBL" id="CP034185">
    <property type="protein sequence ID" value="AZI44749.1"/>
    <property type="molecule type" value="Genomic_DNA"/>
</dbReference>
<dbReference type="Gene3D" id="1.10.10.10">
    <property type="entry name" value="Winged helix-like DNA-binding domain superfamily/Winged helix DNA-binding domain"/>
    <property type="match status" value="1"/>
</dbReference>
<dbReference type="Pfam" id="PF00392">
    <property type="entry name" value="GntR"/>
    <property type="match status" value="1"/>
</dbReference>
<proteinExistence type="predicted"/>
<dbReference type="GO" id="GO:0003677">
    <property type="term" value="F:DNA binding"/>
    <property type="evidence" value="ECO:0007669"/>
    <property type="project" value="UniProtKB-KW"/>
</dbReference>
<evidence type="ECO:0000256" key="2">
    <source>
        <dbReference type="ARBA" id="ARBA00023125"/>
    </source>
</evidence>
<dbReference type="PROSITE" id="PS50949">
    <property type="entry name" value="HTH_GNTR"/>
    <property type="match status" value="1"/>
</dbReference>
<dbReference type="SUPFAM" id="SSF46785">
    <property type="entry name" value="Winged helix' DNA-binding domain"/>
    <property type="match status" value="1"/>
</dbReference>